<evidence type="ECO:0000313" key="5">
    <source>
        <dbReference type="Proteomes" id="UP001147695"/>
    </source>
</evidence>
<protein>
    <recommendedName>
        <fullName evidence="2">DUF7053 domain-containing protein</fullName>
    </recommendedName>
</protein>
<sequence length="190" mass="21394">MQRQSELSSLTFLHDSVSEETIIARLQDHRSMIEQNPLVIHYERCPAPADASDESVHVWFTLTDRIDYVPGLLQGKIHYQASFHDTPRGLRTHIHAPLGVEIWNEWTVCSNRTGSEVEPELKDKPEGVYLREKVELRCPFGMAFFVRRNIEKSHSTLVERLSESVAGAAMEGHSSHGGASICHDRAAPPA</sequence>
<dbReference type="Pfam" id="PF23155">
    <property type="entry name" value="DUF7053"/>
    <property type="match status" value="1"/>
</dbReference>
<accession>A0A9W9QS76</accession>
<dbReference type="Proteomes" id="UP001148299">
    <property type="component" value="Unassembled WGS sequence"/>
</dbReference>
<proteinExistence type="predicted"/>
<dbReference type="PANTHER" id="PTHR38117">
    <property type="entry name" value="NACHT AND WD40 DOMAIN PROTEIN"/>
    <property type="match status" value="1"/>
</dbReference>
<reference evidence="3" key="1">
    <citation type="submission" date="2022-12" db="EMBL/GenBank/DDBJ databases">
        <authorList>
            <person name="Petersen C."/>
        </authorList>
    </citation>
    <scope>NUCLEOTIDE SEQUENCE</scope>
    <source>
        <strain evidence="3">IBT 35673</strain>
        <strain evidence="4">IBT 35675</strain>
    </source>
</reference>
<comment type="caution">
    <text evidence="3">The sequence shown here is derived from an EMBL/GenBank/DDBJ whole genome shotgun (WGS) entry which is preliminary data.</text>
</comment>
<evidence type="ECO:0000256" key="1">
    <source>
        <dbReference type="SAM" id="MobiDB-lite"/>
    </source>
</evidence>
<feature type="domain" description="DUF7053" evidence="2">
    <location>
        <begin position="4"/>
        <end position="165"/>
    </location>
</feature>
<gene>
    <name evidence="3" type="ORF">N7452_002739</name>
    <name evidence="4" type="ORF">N7541_007234</name>
</gene>
<dbReference type="OrthoDB" id="5078320at2759"/>
<dbReference type="PANTHER" id="PTHR38117:SF2">
    <property type="entry name" value="NACHT AND WD40 DOMAIN PROTEIN"/>
    <property type="match status" value="1"/>
</dbReference>
<evidence type="ECO:0000259" key="2">
    <source>
        <dbReference type="Pfam" id="PF23155"/>
    </source>
</evidence>
<dbReference type="AlphaFoldDB" id="A0A9W9QS76"/>
<dbReference type="InterPro" id="IPR055481">
    <property type="entry name" value="DUF7053"/>
</dbReference>
<dbReference type="Proteomes" id="UP001147695">
    <property type="component" value="Unassembled WGS sequence"/>
</dbReference>
<reference evidence="3" key="2">
    <citation type="journal article" date="2023" name="IMA Fungus">
        <title>Comparative genomic study of the Penicillium genus elucidates a diverse pangenome and 15 lateral gene transfer events.</title>
        <authorList>
            <person name="Petersen C."/>
            <person name="Sorensen T."/>
            <person name="Nielsen M.R."/>
            <person name="Sondergaard T.E."/>
            <person name="Sorensen J.L."/>
            <person name="Fitzpatrick D.A."/>
            <person name="Frisvad J.C."/>
            <person name="Nielsen K.L."/>
        </authorList>
    </citation>
    <scope>NUCLEOTIDE SEQUENCE</scope>
    <source>
        <strain evidence="3">IBT 35673</strain>
        <strain evidence="4">IBT 35675</strain>
    </source>
</reference>
<name>A0A9W9QS76_PENBR</name>
<feature type="region of interest" description="Disordered" evidence="1">
    <location>
        <begin position="169"/>
        <end position="190"/>
    </location>
</feature>
<keyword evidence="6" id="KW-1185">Reference proteome</keyword>
<organism evidence="3 5">
    <name type="scientific">Penicillium brevicompactum</name>
    <dbReference type="NCBI Taxonomy" id="5074"/>
    <lineage>
        <taxon>Eukaryota</taxon>
        <taxon>Fungi</taxon>
        <taxon>Dikarya</taxon>
        <taxon>Ascomycota</taxon>
        <taxon>Pezizomycotina</taxon>
        <taxon>Eurotiomycetes</taxon>
        <taxon>Eurotiomycetidae</taxon>
        <taxon>Eurotiales</taxon>
        <taxon>Aspergillaceae</taxon>
        <taxon>Penicillium</taxon>
    </lineage>
</organism>
<evidence type="ECO:0000313" key="3">
    <source>
        <dbReference type="EMBL" id="KAJ5344735.1"/>
    </source>
</evidence>
<evidence type="ECO:0000313" key="4">
    <source>
        <dbReference type="EMBL" id="KAJ5349507.1"/>
    </source>
</evidence>
<dbReference type="EMBL" id="JAPZBQ010000002">
    <property type="protein sequence ID" value="KAJ5344735.1"/>
    <property type="molecule type" value="Genomic_DNA"/>
</dbReference>
<evidence type="ECO:0000313" key="6">
    <source>
        <dbReference type="Proteomes" id="UP001148299"/>
    </source>
</evidence>
<dbReference type="EMBL" id="JAPZBR010000006">
    <property type="protein sequence ID" value="KAJ5349507.1"/>
    <property type="molecule type" value="Genomic_DNA"/>
</dbReference>